<protein>
    <submittedName>
        <fullName evidence="1">OJ1005_B10.30 protein</fullName>
    </submittedName>
</protein>
<accession>Q8LH60</accession>
<sequence length="163" mass="18493">MALSFLPNFGNYKRNPAKILVSYQNFGNYFGYAKIWRTPVRETCTVKHCEMDVRVEQPMAKSVRRRDSARHQQHFKDTNMVGLPGKVPWGIKHGLRFAHLESLGARKNANSTYSQSSKIGSGSPTSWRLEHDKIMGSAPSTVEKAKQLYISLSAADTRKEFET</sequence>
<gene>
    <name evidence="1" type="primary">OJ1005_B10.30</name>
</gene>
<reference evidence="1" key="1">
    <citation type="journal article" date="2002" name="Nature">
        <title>The genome sequence and structure of rice chromosome 1.</title>
        <authorList>
            <person name="Sasaki T."/>
            <person name="Matsumoto T."/>
            <person name="Yamamoto K."/>
            <person name="Sakata K."/>
            <person name="Baba T."/>
            <person name="Katayose Y."/>
            <person name="Wu J."/>
            <person name="Niimura Y."/>
            <person name="Cheng Z."/>
            <person name="Nagamura Y."/>
            <person name="Antonio B.A."/>
            <person name="Kanamori H."/>
            <person name="Hosokawa S."/>
            <person name="Masukawa M."/>
            <person name="Arikawa K."/>
            <person name="Chiden Y."/>
            <person name="Hayashi M."/>
            <person name="Okamoto M."/>
            <person name="Ando T."/>
            <person name="Aoki H."/>
            <person name="Arita K."/>
            <person name="Hamada M."/>
            <person name="Harada C."/>
            <person name="Hijishita S."/>
            <person name="Honda M."/>
            <person name="Ichikawa Y."/>
            <person name="Idonuma A."/>
            <person name="Iijima M."/>
            <person name="Ikeda M."/>
            <person name="Ikeno M."/>
            <person name="Itoh S."/>
            <person name="Itoh T."/>
            <person name="Itoh Y."/>
            <person name="Itoh Y."/>
            <person name="Iwabuchi A."/>
            <person name="Kamiya K."/>
            <person name="Karasawa W."/>
            <person name="Katagiri S."/>
            <person name="Kikuta A."/>
            <person name="Kobayashi N."/>
            <person name="Kono I."/>
            <person name="Machita K."/>
            <person name="Maehara T."/>
            <person name="Mizuno H."/>
            <person name="Mizubayashi T."/>
            <person name="Mukai Y."/>
            <person name="Nagasaki H."/>
            <person name="Nakashima M."/>
            <person name="Nakama Y."/>
            <person name="Nakamichi Y."/>
            <person name="Nakamura M."/>
            <person name="Namiki N."/>
            <person name="Negishi M."/>
            <person name="Ohta I."/>
            <person name="Ono N."/>
            <person name="Saji S."/>
            <person name="Sakai K."/>
            <person name="Shibata M."/>
            <person name="Shimokawa T."/>
            <person name="Shomura A."/>
            <person name="Song J."/>
            <person name="Takazaki Y."/>
            <person name="Terasawa K."/>
            <person name="Tsuji K."/>
            <person name="Waki K."/>
            <person name="Yamagata H."/>
            <person name="Yamane H."/>
            <person name="Yoshiki S."/>
            <person name="Yoshihara R."/>
            <person name="Yukawa K."/>
            <person name="Zhong H."/>
            <person name="Iwama H."/>
            <person name="Endo T."/>
            <person name="Ito H."/>
            <person name="Hahn J.H."/>
            <person name="Kim H.I."/>
            <person name="Eun M.Y."/>
            <person name="Yano M."/>
            <person name="Jiang J."/>
            <person name="Gojobori T."/>
        </authorList>
    </citation>
    <scope>NUCLEOTIDE SEQUENCE</scope>
</reference>
<evidence type="ECO:0000313" key="1">
    <source>
        <dbReference type="EMBL" id="BAC05660.1"/>
    </source>
</evidence>
<organism evidence="1">
    <name type="scientific">Oryza sativa subsp. japonica</name>
    <name type="common">Rice</name>
    <dbReference type="NCBI Taxonomy" id="39947"/>
    <lineage>
        <taxon>Eukaryota</taxon>
        <taxon>Viridiplantae</taxon>
        <taxon>Streptophyta</taxon>
        <taxon>Embryophyta</taxon>
        <taxon>Tracheophyta</taxon>
        <taxon>Spermatophyta</taxon>
        <taxon>Magnoliopsida</taxon>
        <taxon>Liliopsida</taxon>
        <taxon>Poales</taxon>
        <taxon>Poaceae</taxon>
        <taxon>BOP clade</taxon>
        <taxon>Oryzoideae</taxon>
        <taxon>Oryzeae</taxon>
        <taxon>Oryzinae</taxon>
        <taxon>Oryza</taxon>
        <taxon>Oryza sativa</taxon>
    </lineage>
</organism>
<dbReference type="AlphaFoldDB" id="Q8LH60"/>
<dbReference type="EMBL" id="AP004611">
    <property type="protein sequence ID" value="BAC05660.1"/>
    <property type="molecule type" value="Genomic_DNA"/>
</dbReference>
<proteinExistence type="predicted"/>
<name>Q8LH60_ORYSJ</name>
<dbReference type="Proteomes" id="UP000817658">
    <property type="component" value="Chromosome 1"/>
</dbReference>